<evidence type="ECO:0000313" key="1">
    <source>
        <dbReference type="EMBL" id="RCS54158.1"/>
    </source>
</evidence>
<accession>A0A368KUU5</accession>
<dbReference type="Proteomes" id="UP000253562">
    <property type="component" value="Unassembled WGS sequence"/>
</dbReference>
<dbReference type="EMBL" id="QPEX01000010">
    <property type="protein sequence ID" value="RCS54158.1"/>
    <property type="molecule type" value="Genomic_DNA"/>
</dbReference>
<reference evidence="1 2" key="1">
    <citation type="submission" date="2018-07" db="EMBL/GenBank/DDBJ databases">
        <title>Comparative genomes isolates from brazilian mangrove.</title>
        <authorList>
            <person name="De Araujo J.E."/>
            <person name="Taketani R.G."/>
            <person name="Silva M.C.P."/>
            <person name="Lourenco M.V."/>
            <person name="Oliveira V.M."/>
            <person name="Andreote F.D."/>
        </authorList>
    </citation>
    <scope>NUCLEOTIDE SEQUENCE [LARGE SCALE GENOMIC DNA]</scope>
    <source>
        <strain evidence="1 2">HEX PRIS-MGV</strain>
    </source>
</reference>
<sequence length="77" mass="8692">MDAWPAKLTRDTNENAGSRSKVIASQRCVQYSRVYGGKINKTRFKIGVCEGTRTAKFKTVTVCHDGTSRYCWIISED</sequence>
<protein>
    <submittedName>
        <fullName evidence="1">Uncharacterized protein</fullName>
    </submittedName>
</protein>
<proteinExistence type="predicted"/>
<organism evidence="1 2">
    <name type="scientific">Bremerella cremea</name>
    <dbReference type="NCBI Taxonomy" id="1031537"/>
    <lineage>
        <taxon>Bacteria</taxon>
        <taxon>Pseudomonadati</taxon>
        <taxon>Planctomycetota</taxon>
        <taxon>Planctomycetia</taxon>
        <taxon>Pirellulales</taxon>
        <taxon>Pirellulaceae</taxon>
        <taxon>Bremerella</taxon>
    </lineage>
</organism>
<name>A0A368KUU5_9BACT</name>
<dbReference type="AlphaFoldDB" id="A0A368KUU5"/>
<comment type="caution">
    <text evidence="1">The sequence shown here is derived from an EMBL/GenBank/DDBJ whole genome shotgun (WGS) entry which is preliminary data.</text>
</comment>
<evidence type="ECO:0000313" key="2">
    <source>
        <dbReference type="Proteomes" id="UP000253562"/>
    </source>
</evidence>
<gene>
    <name evidence="1" type="ORF">DTL42_03135</name>
</gene>